<dbReference type="Proteomes" id="UP000636960">
    <property type="component" value="Unassembled WGS sequence"/>
</dbReference>
<dbReference type="GO" id="GO:0008999">
    <property type="term" value="F:protein-N-terminal-alanine acetyltransferase activity"/>
    <property type="evidence" value="ECO:0007669"/>
    <property type="project" value="TreeGrafter"/>
</dbReference>
<dbReference type="Pfam" id="PF13302">
    <property type="entry name" value="Acetyltransf_3"/>
    <property type="match status" value="1"/>
</dbReference>
<keyword evidence="3" id="KW-1185">Reference proteome</keyword>
<reference evidence="2" key="1">
    <citation type="submission" date="2021-01" db="EMBL/GenBank/DDBJ databases">
        <title>Whole genome shotgun sequence of Actinoplanes rishiriensis NBRC 108556.</title>
        <authorList>
            <person name="Komaki H."/>
            <person name="Tamura T."/>
        </authorList>
    </citation>
    <scope>NUCLEOTIDE SEQUENCE</scope>
    <source>
        <strain evidence="2">NBRC 108556</strain>
    </source>
</reference>
<dbReference type="CDD" id="cd04301">
    <property type="entry name" value="NAT_SF"/>
    <property type="match status" value="1"/>
</dbReference>
<dbReference type="InterPro" id="IPR051908">
    <property type="entry name" value="Ribosomal_N-acetyltransferase"/>
</dbReference>
<accession>A0A919JVA9</accession>
<protein>
    <submittedName>
        <fullName evidence="2">Alanine acetyltransferase</fullName>
    </submittedName>
</protein>
<dbReference type="PROSITE" id="PS51186">
    <property type="entry name" value="GNAT"/>
    <property type="match status" value="1"/>
</dbReference>
<comment type="caution">
    <text evidence="2">The sequence shown here is derived from an EMBL/GenBank/DDBJ whole genome shotgun (WGS) entry which is preliminary data.</text>
</comment>
<evidence type="ECO:0000259" key="1">
    <source>
        <dbReference type="PROSITE" id="PS51186"/>
    </source>
</evidence>
<dbReference type="AlphaFoldDB" id="A0A919JVA9"/>
<dbReference type="GO" id="GO:0005737">
    <property type="term" value="C:cytoplasm"/>
    <property type="evidence" value="ECO:0007669"/>
    <property type="project" value="TreeGrafter"/>
</dbReference>
<name>A0A919JVA9_9ACTN</name>
<dbReference type="PANTHER" id="PTHR43441:SF2">
    <property type="entry name" value="FAMILY ACETYLTRANSFERASE, PUTATIVE (AFU_ORTHOLOGUE AFUA_7G00850)-RELATED"/>
    <property type="match status" value="1"/>
</dbReference>
<dbReference type="Gene3D" id="3.40.630.30">
    <property type="match status" value="1"/>
</dbReference>
<dbReference type="GO" id="GO:1990189">
    <property type="term" value="F:protein N-terminal-serine acetyltransferase activity"/>
    <property type="evidence" value="ECO:0007669"/>
    <property type="project" value="TreeGrafter"/>
</dbReference>
<sequence length="167" mass="18856">MRPIRADEVAAVHVFHHDPAVAGFNWVGFRSDSHLAREHSENGFLTEDVGRLLVEADGAAAGMVTYRRGRYGVQGVYYEIGIVVLPEYRRRGIGWRAQAMLAAYLFEHMPVQRVQAITQAENVAEQKALLRAGFQFEGTIRAAEFRAGEWRDCQLYSRLRHDAGPDL</sequence>
<dbReference type="SUPFAM" id="SSF55729">
    <property type="entry name" value="Acyl-CoA N-acyltransferases (Nat)"/>
    <property type="match status" value="1"/>
</dbReference>
<dbReference type="InterPro" id="IPR000182">
    <property type="entry name" value="GNAT_dom"/>
</dbReference>
<dbReference type="InterPro" id="IPR016181">
    <property type="entry name" value="Acyl_CoA_acyltransferase"/>
</dbReference>
<organism evidence="2 3">
    <name type="scientific">Paractinoplanes rishiriensis</name>
    <dbReference type="NCBI Taxonomy" id="1050105"/>
    <lineage>
        <taxon>Bacteria</taxon>
        <taxon>Bacillati</taxon>
        <taxon>Actinomycetota</taxon>
        <taxon>Actinomycetes</taxon>
        <taxon>Micromonosporales</taxon>
        <taxon>Micromonosporaceae</taxon>
        <taxon>Paractinoplanes</taxon>
    </lineage>
</organism>
<evidence type="ECO:0000313" key="2">
    <source>
        <dbReference type="EMBL" id="GIE95866.1"/>
    </source>
</evidence>
<dbReference type="EMBL" id="BOMV01000036">
    <property type="protein sequence ID" value="GIE95866.1"/>
    <property type="molecule type" value="Genomic_DNA"/>
</dbReference>
<proteinExistence type="predicted"/>
<dbReference type="PANTHER" id="PTHR43441">
    <property type="entry name" value="RIBOSOMAL-PROTEIN-SERINE ACETYLTRANSFERASE"/>
    <property type="match status" value="1"/>
</dbReference>
<gene>
    <name evidence="2" type="primary">rimJ_2</name>
    <name evidence="2" type="ORF">Ari01nite_33310</name>
</gene>
<evidence type="ECO:0000313" key="3">
    <source>
        <dbReference type="Proteomes" id="UP000636960"/>
    </source>
</evidence>
<feature type="domain" description="N-acetyltransferase" evidence="1">
    <location>
        <begin position="1"/>
        <end position="162"/>
    </location>
</feature>